<evidence type="ECO:0000313" key="1">
    <source>
        <dbReference type="Proteomes" id="UP000504615"/>
    </source>
</evidence>
<dbReference type="AlphaFoldDB" id="A0A8N1S9U9"/>
<keyword evidence="1" id="KW-1185">Reference proteome</keyword>
<accession>A0A8N1S9U9</accession>
<protein>
    <submittedName>
        <fullName evidence="2">Uncharacterized protein LOC112552830</fullName>
    </submittedName>
</protein>
<dbReference type="GeneID" id="112552830"/>
<dbReference type="RefSeq" id="XP_025074763.1">
    <property type="nucleotide sequence ID" value="XM_025218978.1"/>
</dbReference>
<gene>
    <name evidence="2" type="primary">LOC112552830</name>
</gene>
<organism evidence="1 2">
    <name type="scientific">Pogonomyrmex barbatus</name>
    <name type="common">red harvester ant</name>
    <dbReference type="NCBI Taxonomy" id="144034"/>
    <lineage>
        <taxon>Eukaryota</taxon>
        <taxon>Metazoa</taxon>
        <taxon>Ecdysozoa</taxon>
        <taxon>Arthropoda</taxon>
        <taxon>Hexapoda</taxon>
        <taxon>Insecta</taxon>
        <taxon>Pterygota</taxon>
        <taxon>Neoptera</taxon>
        <taxon>Endopterygota</taxon>
        <taxon>Hymenoptera</taxon>
        <taxon>Apocrita</taxon>
        <taxon>Aculeata</taxon>
        <taxon>Formicoidea</taxon>
        <taxon>Formicidae</taxon>
        <taxon>Myrmicinae</taxon>
        <taxon>Pogonomyrmex</taxon>
    </lineage>
</organism>
<dbReference type="Proteomes" id="UP000504615">
    <property type="component" value="Unplaced"/>
</dbReference>
<proteinExistence type="predicted"/>
<name>A0A8N1S9U9_9HYME</name>
<reference evidence="2" key="1">
    <citation type="submission" date="2025-08" db="UniProtKB">
        <authorList>
            <consortium name="RefSeq"/>
        </authorList>
    </citation>
    <scope>IDENTIFICATION</scope>
</reference>
<sequence>MAGARSWCRSCETSMVLDVVVFSKVQKARKRTSRKEPTPSRCFTGFDLQFYPRSVFKTFAKPKIFSSNRIEKRIERNTSRHRVKIENTWISLRIYFHLRGIRVYGEPNRNLRRTKLRTSEHREGHVGRFFLREHGRRSGAR</sequence>
<evidence type="ECO:0000313" key="2">
    <source>
        <dbReference type="RefSeq" id="XP_025074763.1"/>
    </source>
</evidence>